<comment type="caution">
    <text evidence="2">The sequence shown here is derived from an EMBL/GenBank/DDBJ whole genome shotgun (WGS) entry which is preliminary data.</text>
</comment>
<organism evidence="2 3">
    <name type="scientific">Hallella faecis</name>
    <dbReference type="NCBI Taxonomy" id="2841596"/>
    <lineage>
        <taxon>Bacteria</taxon>
        <taxon>Pseudomonadati</taxon>
        <taxon>Bacteroidota</taxon>
        <taxon>Bacteroidia</taxon>
        <taxon>Bacteroidales</taxon>
        <taxon>Prevotellaceae</taxon>
        <taxon>Hallella</taxon>
    </lineage>
</organism>
<protein>
    <submittedName>
        <fullName evidence="2">Uncharacterized protein</fullName>
    </submittedName>
</protein>
<dbReference type="EMBL" id="JBBNFP010000028">
    <property type="protein sequence ID" value="MEQ2486980.1"/>
    <property type="molecule type" value="Genomic_DNA"/>
</dbReference>
<evidence type="ECO:0000313" key="2">
    <source>
        <dbReference type="EMBL" id="MEQ2486980.1"/>
    </source>
</evidence>
<dbReference type="RefSeq" id="WP_215760026.1">
    <property type="nucleotide sequence ID" value="NZ_JAHKBE010000027.1"/>
</dbReference>
<keyword evidence="1" id="KW-1133">Transmembrane helix</keyword>
<name>A0ABV1FRE1_9BACT</name>
<keyword evidence="1" id="KW-0472">Membrane</keyword>
<keyword evidence="1" id="KW-0812">Transmembrane</keyword>
<accession>A0ABV1FRE1</accession>
<feature type="transmembrane region" description="Helical" evidence="1">
    <location>
        <begin position="26"/>
        <end position="49"/>
    </location>
</feature>
<gene>
    <name evidence="2" type="ORF">AAAT34_07910</name>
</gene>
<sequence>MINALIHTAVRIIIGWLLIERVPAWLNIRGIVATILKVIGVLIIISALLDWI</sequence>
<evidence type="ECO:0000313" key="3">
    <source>
        <dbReference type="Proteomes" id="UP001487296"/>
    </source>
</evidence>
<proteinExistence type="predicted"/>
<dbReference type="Proteomes" id="UP001487296">
    <property type="component" value="Unassembled WGS sequence"/>
</dbReference>
<reference evidence="2 3" key="1">
    <citation type="submission" date="2024-04" db="EMBL/GenBank/DDBJ databases">
        <title>Human intestinal bacterial collection.</title>
        <authorList>
            <person name="Pauvert C."/>
            <person name="Hitch T.C.A."/>
            <person name="Clavel T."/>
        </authorList>
    </citation>
    <scope>NUCLEOTIDE SEQUENCE [LARGE SCALE GENOMIC DNA]</scope>
    <source>
        <strain evidence="2 3">CLA-AA-H145</strain>
    </source>
</reference>
<evidence type="ECO:0000256" key="1">
    <source>
        <dbReference type="SAM" id="Phobius"/>
    </source>
</evidence>
<keyword evidence="3" id="KW-1185">Reference proteome</keyword>